<evidence type="ECO:0000259" key="2">
    <source>
        <dbReference type="Pfam" id="PF00724"/>
    </source>
</evidence>
<gene>
    <name evidence="3" type="ORF">FPRO_09989</name>
</gene>
<dbReference type="EMBL" id="FJOF01000006">
    <property type="protein sequence ID" value="CZR42686.1"/>
    <property type="molecule type" value="Genomic_DNA"/>
</dbReference>
<dbReference type="PANTHER" id="PTHR22893">
    <property type="entry name" value="NADH OXIDOREDUCTASE-RELATED"/>
    <property type="match status" value="1"/>
</dbReference>
<dbReference type="InterPro" id="IPR036188">
    <property type="entry name" value="FAD/NAD-bd_sf"/>
</dbReference>
<dbReference type="GeneID" id="42054861"/>
<dbReference type="Proteomes" id="UP000183971">
    <property type="component" value="Unassembled WGS sequence"/>
</dbReference>
<protein>
    <recommendedName>
        <fullName evidence="2">NADH:flavin oxidoreductase/NADH oxidase N-terminal domain-containing protein</fullName>
    </recommendedName>
</protein>
<dbReference type="InterPro" id="IPR001155">
    <property type="entry name" value="OxRdtase_FMN_N"/>
</dbReference>
<dbReference type="Gene3D" id="3.50.50.60">
    <property type="entry name" value="FAD/NAD(P)-binding domain"/>
    <property type="match status" value="1"/>
</dbReference>
<proteinExistence type="predicted"/>
<dbReference type="GO" id="GO:0010181">
    <property type="term" value="F:FMN binding"/>
    <property type="evidence" value="ECO:0007669"/>
    <property type="project" value="InterPro"/>
</dbReference>
<keyword evidence="4" id="KW-1185">Reference proteome</keyword>
<dbReference type="Pfam" id="PF13450">
    <property type="entry name" value="NAD_binding_8"/>
    <property type="match status" value="1"/>
</dbReference>
<dbReference type="VEuPathDB" id="FungiDB:FPRO_09989"/>
<dbReference type="GO" id="GO:0016491">
    <property type="term" value="F:oxidoreductase activity"/>
    <property type="evidence" value="ECO:0007669"/>
    <property type="project" value="InterPro"/>
</dbReference>
<feature type="compositionally biased region" description="Basic and acidic residues" evidence="1">
    <location>
        <begin position="450"/>
        <end position="466"/>
    </location>
</feature>
<evidence type="ECO:0000313" key="4">
    <source>
        <dbReference type="Proteomes" id="UP000183971"/>
    </source>
</evidence>
<dbReference type="Gene3D" id="3.20.20.70">
    <property type="entry name" value="Aldolase class I"/>
    <property type="match status" value="1"/>
</dbReference>
<dbReference type="InterPro" id="IPR013785">
    <property type="entry name" value="Aldolase_TIM"/>
</dbReference>
<name>A0A1L7VRK3_FUSPR</name>
<sequence length="593" mass="64199">MAAGDDLVALVAKTNARGPTTGFTDVDDDAEPLPAGFDTGNAKAFSPLKVGDLTLQHRIVHAALGRSRVAHSTESPLAVKYFEQRTTPGALMISQATGVSLKSKAWPWSATLQTEEHKRAIADIIQVVHKKGGFWFQQLTHVGRCTSPGLVKHAYKEAGLNPPPYGYLPVSSSAVAETGLNTHSGELFGVPHALTVEEIKEIVADFKRAAALAVEAGADGIEFANGAYWILSGNGFLLDQFSHDNINQRDDQYGGSVENRSRFPLEVVDAIAEVVGHQRLGVRVSPFSNFHETDGSQPLEQLLHLSRELARRGVAYLHVGEGRVSRNLGIAENLARLVAKGITPEDISLRPLRRLLRDTAPLNPYHTPTVLVGNGGYTAASGILTVQNDLADAISYGRRFISNPDLVQRLRLGQPLSPYDRDTFYTHGAEGYTSYSNFKEYKGHASQPRQSDKTPKDEANAAREDAANNSDETPSKRVAIIGAGISGTVTAAAFQRLGGFEIQIFERKSVPGGVWVYDPVSTTVPQFPAAEPSDINPPLPRPDGPFPLELPRSTRQRFLSSPIYESLEANIPYKVTGGATDFNLPPQQTTSIT</sequence>
<dbReference type="SUPFAM" id="SSF51905">
    <property type="entry name" value="FAD/NAD(P)-binding domain"/>
    <property type="match status" value="1"/>
</dbReference>
<dbReference type="Pfam" id="PF00724">
    <property type="entry name" value="Oxidored_FMN"/>
    <property type="match status" value="1"/>
</dbReference>
<evidence type="ECO:0000313" key="3">
    <source>
        <dbReference type="EMBL" id="CZR42686.1"/>
    </source>
</evidence>
<dbReference type="AlphaFoldDB" id="A0A1L7VRK3"/>
<comment type="caution">
    <text evidence="3">The sequence shown here is derived from an EMBL/GenBank/DDBJ whole genome shotgun (WGS) entry which is preliminary data.</text>
</comment>
<feature type="region of interest" description="Disordered" evidence="1">
    <location>
        <begin position="441"/>
        <end position="473"/>
    </location>
</feature>
<dbReference type="PANTHER" id="PTHR22893:SF93">
    <property type="entry name" value="HYPOTHETICAL OXIDOREDUCTASE (EUROFUNG)"/>
    <property type="match status" value="1"/>
</dbReference>
<dbReference type="RefSeq" id="XP_031083277.1">
    <property type="nucleotide sequence ID" value="XM_031233440.1"/>
</dbReference>
<dbReference type="PRINTS" id="PR00419">
    <property type="entry name" value="ADXRDTASE"/>
</dbReference>
<feature type="domain" description="NADH:flavin oxidoreductase/NADH oxidase N-terminal" evidence="2">
    <location>
        <begin position="45"/>
        <end position="318"/>
    </location>
</feature>
<reference evidence="4" key="1">
    <citation type="journal article" date="2016" name="Genome Biol. Evol.">
        <title>Comparative 'omics' of the Fusarium fujikuroi species complex highlights differences in genetic potential and metabolite synthesis.</title>
        <authorList>
            <person name="Niehaus E.-M."/>
            <person name="Muensterkoetter M."/>
            <person name="Proctor R.H."/>
            <person name="Brown D.W."/>
            <person name="Sharon A."/>
            <person name="Idan Y."/>
            <person name="Oren-Young L."/>
            <person name="Sieber C.M."/>
            <person name="Novak O."/>
            <person name="Pencik A."/>
            <person name="Tarkowska D."/>
            <person name="Hromadova K."/>
            <person name="Freeman S."/>
            <person name="Maymon M."/>
            <person name="Elazar M."/>
            <person name="Youssef S.A."/>
            <person name="El-Shabrawy E.S.M."/>
            <person name="Shalaby A.B.A."/>
            <person name="Houterman P."/>
            <person name="Brock N.L."/>
            <person name="Burkhardt I."/>
            <person name="Tsavkelova E.A."/>
            <person name="Dickschat J.S."/>
            <person name="Galuszka P."/>
            <person name="Gueldener U."/>
            <person name="Tudzynski B."/>
        </authorList>
    </citation>
    <scope>NUCLEOTIDE SEQUENCE [LARGE SCALE GENOMIC DNA]</scope>
    <source>
        <strain evidence="4">ET1</strain>
    </source>
</reference>
<accession>A0A1L7VRK3</accession>
<evidence type="ECO:0000256" key="1">
    <source>
        <dbReference type="SAM" id="MobiDB-lite"/>
    </source>
</evidence>
<dbReference type="InterPro" id="IPR045247">
    <property type="entry name" value="Oye-like"/>
</dbReference>
<organism evidence="3 4">
    <name type="scientific">Fusarium proliferatum (strain ET1)</name>
    <name type="common">Orchid endophyte fungus</name>
    <dbReference type="NCBI Taxonomy" id="1227346"/>
    <lineage>
        <taxon>Eukaryota</taxon>
        <taxon>Fungi</taxon>
        <taxon>Dikarya</taxon>
        <taxon>Ascomycota</taxon>
        <taxon>Pezizomycotina</taxon>
        <taxon>Sordariomycetes</taxon>
        <taxon>Hypocreomycetidae</taxon>
        <taxon>Hypocreales</taxon>
        <taxon>Nectriaceae</taxon>
        <taxon>Fusarium</taxon>
        <taxon>Fusarium fujikuroi species complex</taxon>
    </lineage>
</organism>
<dbReference type="SUPFAM" id="SSF51395">
    <property type="entry name" value="FMN-linked oxidoreductases"/>
    <property type="match status" value="1"/>
</dbReference>